<evidence type="ECO:0000256" key="5">
    <source>
        <dbReference type="ARBA" id="ARBA00022723"/>
    </source>
</evidence>
<dbReference type="FunFam" id="3.40.50.920:FF:000002">
    <property type="entry name" value="1-deoxy-D-xylulose-5-phosphate synthase"/>
    <property type="match status" value="1"/>
</dbReference>
<feature type="binding site" evidence="11">
    <location>
        <position position="370"/>
    </location>
    <ligand>
        <name>thiamine diphosphate</name>
        <dbReference type="ChEBI" id="CHEBI:58937"/>
    </ligand>
</feature>
<feature type="binding site" evidence="11">
    <location>
        <begin position="150"/>
        <end position="151"/>
    </location>
    <ligand>
        <name>thiamine diphosphate</name>
        <dbReference type="ChEBI" id="CHEBI:58937"/>
    </ligand>
</feature>
<feature type="binding site" evidence="11">
    <location>
        <position position="288"/>
    </location>
    <ligand>
        <name>thiamine diphosphate</name>
        <dbReference type="ChEBI" id="CHEBI:58937"/>
    </ligand>
</feature>
<dbReference type="Pfam" id="PF13292">
    <property type="entry name" value="DXP_synthase_N"/>
    <property type="match status" value="1"/>
</dbReference>
<feature type="binding site" evidence="11">
    <location>
        <begin position="118"/>
        <end position="120"/>
    </location>
    <ligand>
        <name>thiamine diphosphate</name>
        <dbReference type="ChEBI" id="CHEBI:58937"/>
    </ligand>
</feature>
<keyword evidence="8 11" id="KW-0786">Thiamine pyrophosphate</keyword>
<dbReference type="GO" id="GO:0019288">
    <property type="term" value="P:isopentenyl diphosphate biosynthetic process, methylerythritol 4-phosphate pathway"/>
    <property type="evidence" value="ECO:0007669"/>
    <property type="project" value="TreeGrafter"/>
</dbReference>
<comment type="catalytic activity">
    <reaction evidence="11">
        <text>D-glyceraldehyde 3-phosphate + pyruvate + H(+) = 1-deoxy-D-xylulose 5-phosphate + CO2</text>
        <dbReference type="Rhea" id="RHEA:12605"/>
        <dbReference type="ChEBI" id="CHEBI:15361"/>
        <dbReference type="ChEBI" id="CHEBI:15378"/>
        <dbReference type="ChEBI" id="CHEBI:16526"/>
        <dbReference type="ChEBI" id="CHEBI:57792"/>
        <dbReference type="ChEBI" id="CHEBI:59776"/>
        <dbReference type="EC" id="2.2.1.7"/>
    </reaction>
</comment>
<accession>A0A832LVC3</accession>
<dbReference type="InterPro" id="IPR033248">
    <property type="entry name" value="Transketolase_C"/>
</dbReference>
<dbReference type="PANTHER" id="PTHR43322">
    <property type="entry name" value="1-D-DEOXYXYLULOSE 5-PHOSPHATE SYNTHASE-RELATED"/>
    <property type="match status" value="1"/>
</dbReference>
<evidence type="ECO:0000256" key="3">
    <source>
        <dbReference type="ARBA" id="ARBA00011738"/>
    </source>
</evidence>
<protein>
    <recommendedName>
        <fullName evidence="11">1-deoxy-D-xylulose-5-phosphate synthase</fullName>
        <ecNumber evidence="11">2.2.1.7</ecNumber>
    </recommendedName>
    <alternativeName>
        <fullName evidence="11">1-deoxyxylulose-5-phosphate synthase</fullName>
        <shortName evidence="11">DXP synthase</shortName>
        <shortName evidence="11">DXPS</shortName>
    </alternativeName>
</protein>
<keyword evidence="7 11" id="KW-0784">Thiamine biosynthesis</keyword>
<dbReference type="EC" id="2.2.1.7" evidence="11"/>
<keyword evidence="9 11" id="KW-0414">Isoprene biosynthesis</keyword>
<organism evidence="13">
    <name type="scientific">Caldimicrobium thiodismutans</name>
    <dbReference type="NCBI Taxonomy" id="1653476"/>
    <lineage>
        <taxon>Bacteria</taxon>
        <taxon>Pseudomonadati</taxon>
        <taxon>Thermodesulfobacteriota</taxon>
        <taxon>Thermodesulfobacteria</taxon>
        <taxon>Thermodesulfobacteriales</taxon>
        <taxon>Thermodesulfobacteriaceae</taxon>
        <taxon>Caldimicrobium</taxon>
    </lineage>
</organism>
<evidence type="ECO:0000256" key="6">
    <source>
        <dbReference type="ARBA" id="ARBA00022842"/>
    </source>
</evidence>
<dbReference type="InterPro" id="IPR029061">
    <property type="entry name" value="THDP-binding"/>
</dbReference>
<dbReference type="UniPathway" id="UPA00064">
    <property type="reaction ID" value="UER00091"/>
</dbReference>
<dbReference type="SUPFAM" id="SSF52518">
    <property type="entry name" value="Thiamin diphosphate-binding fold (THDP-binding)"/>
    <property type="match status" value="2"/>
</dbReference>
<sequence length="626" mass="68647">MEQKFKFLSKINTPQDLKKLKLSQLKILAEEIRKYILEVVSQRGGHLAPNLGVVELTLALHYVFDLPQDKIIWDVGHQCYTHKIITGRREAFKSLRTFGGIAGFPKREESPFDVLDTGHSSTSISAGLGMSVAKRLKKEKGKIVIVIGDGSITAGMAFEGLNNAGFLKEDLLVILNDNEMSISPNVGALSTFVSKRMTGNLARFLKREIESIMHKLPGGDSLIHLLKKGEELFKMAITPGALFTALNFEYVGPVDGHDLENLIDLLTNLKKLKGPVLFHVVTKKGKGYPPAEADPETFHGIGPFDLKTGKALKSPNEPPSYTEIFGKTMVRLGELEPRLVAITAAMKSGTGLKEFSEKFPERFFDVGICEQHAVTFAAGLALEGLIPVCAIYSTFLQRAYDQIIHDVALNGAKVIFAIDRAGLVGEDGKTHHGAFDLSYLQAVPSLIICAPKDENELQHLLYSALTYDRACAIRYPRGAGVGVSLDWEFKLIPCGKGEVLKEGNHGVILAIGSMVHPALEAALELEKEGLNIAVINVRFLKPLDRELILSYAHKTGRVLVVEENTYIGGLGATVAQLLLQADLKVHFAQIALPDKFIEHGDVKTLREIHGLTKANIKKTISELVQR</sequence>
<evidence type="ECO:0000256" key="11">
    <source>
        <dbReference type="HAMAP-Rule" id="MF_00315"/>
    </source>
</evidence>
<feature type="binding site" evidence="11">
    <location>
        <position position="178"/>
    </location>
    <ligand>
        <name>thiamine diphosphate</name>
        <dbReference type="ChEBI" id="CHEBI:58937"/>
    </ligand>
</feature>
<dbReference type="InterPro" id="IPR049557">
    <property type="entry name" value="Transketolase_CS"/>
</dbReference>
<evidence type="ECO:0000256" key="9">
    <source>
        <dbReference type="ARBA" id="ARBA00023229"/>
    </source>
</evidence>
<dbReference type="GO" id="GO:0016114">
    <property type="term" value="P:terpenoid biosynthetic process"/>
    <property type="evidence" value="ECO:0007669"/>
    <property type="project" value="UniProtKB-UniRule"/>
</dbReference>
<comment type="cofactor">
    <cofactor evidence="11">
        <name>thiamine diphosphate</name>
        <dbReference type="ChEBI" id="CHEBI:58937"/>
    </cofactor>
    <text evidence="11">Binds 1 thiamine pyrophosphate per subunit.</text>
</comment>
<gene>
    <name evidence="11 13" type="primary">dxs</name>
    <name evidence="13" type="ORF">ENT73_00145</name>
</gene>
<feature type="binding site" evidence="11">
    <location>
        <position position="77"/>
    </location>
    <ligand>
        <name>thiamine diphosphate</name>
        <dbReference type="ChEBI" id="CHEBI:58937"/>
    </ligand>
</feature>
<comment type="similarity">
    <text evidence="2 11">Belongs to the transketolase family. DXPS subfamily.</text>
</comment>
<dbReference type="InterPro" id="IPR009014">
    <property type="entry name" value="Transketo_C/PFOR_II"/>
</dbReference>
<evidence type="ECO:0000256" key="1">
    <source>
        <dbReference type="ARBA" id="ARBA00004980"/>
    </source>
</evidence>
<dbReference type="GO" id="GO:0008661">
    <property type="term" value="F:1-deoxy-D-xylulose-5-phosphate synthase activity"/>
    <property type="evidence" value="ECO:0007669"/>
    <property type="project" value="UniProtKB-UniRule"/>
</dbReference>
<dbReference type="NCBIfam" id="NF003933">
    <property type="entry name" value="PRK05444.2-2"/>
    <property type="match status" value="1"/>
</dbReference>
<dbReference type="GO" id="GO:0009228">
    <property type="term" value="P:thiamine biosynthetic process"/>
    <property type="evidence" value="ECO:0007669"/>
    <property type="project" value="UniProtKB-UniRule"/>
</dbReference>
<comment type="caution">
    <text evidence="13">The sequence shown here is derived from an EMBL/GenBank/DDBJ whole genome shotgun (WGS) entry which is preliminary data.</text>
</comment>
<dbReference type="InterPro" id="IPR005475">
    <property type="entry name" value="Transketolase-like_Pyr-bd"/>
</dbReference>
<dbReference type="Gene3D" id="3.40.50.920">
    <property type="match status" value="1"/>
</dbReference>
<dbReference type="HAMAP" id="MF_00315">
    <property type="entry name" value="DXP_synth"/>
    <property type="match status" value="1"/>
</dbReference>
<dbReference type="PANTHER" id="PTHR43322:SF5">
    <property type="entry name" value="1-DEOXY-D-XYLULOSE-5-PHOSPHATE SYNTHASE, CHLOROPLASTIC"/>
    <property type="match status" value="1"/>
</dbReference>
<dbReference type="GO" id="GO:0000287">
    <property type="term" value="F:magnesium ion binding"/>
    <property type="evidence" value="ECO:0007669"/>
    <property type="project" value="UniProtKB-UniRule"/>
</dbReference>
<dbReference type="Pfam" id="PF02779">
    <property type="entry name" value="Transket_pyr"/>
    <property type="match status" value="1"/>
</dbReference>
<evidence type="ECO:0000259" key="12">
    <source>
        <dbReference type="SMART" id="SM00861"/>
    </source>
</evidence>
<dbReference type="SUPFAM" id="SSF52922">
    <property type="entry name" value="TK C-terminal domain-like"/>
    <property type="match status" value="1"/>
</dbReference>
<dbReference type="InterPro" id="IPR005477">
    <property type="entry name" value="Dxylulose-5-P_synthase"/>
</dbReference>
<keyword evidence="4 11" id="KW-0808">Transferase</keyword>
<feature type="binding site" evidence="11">
    <location>
        <position position="178"/>
    </location>
    <ligand>
        <name>Mg(2+)</name>
        <dbReference type="ChEBI" id="CHEBI:18420"/>
    </ligand>
</feature>
<dbReference type="GO" id="GO:0005829">
    <property type="term" value="C:cytosol"/>
    <property type="evidence" value="ECO:0007669"/>
    <property type="project" value="TreeGrafter"/>
</dbReference>
<feature type="binding site" evidence="11">
    <location>
        <position position="149"/>
    </location>
    <ligand>
        <name>Mg(2+)</name>
        <dbReference type="ChEBI" id="CHEBI:18420"/>
    </ligand>
</feature>
<dbReference type="Gene3D" id="3.40.50.970">
    <property type="match status" value="2"/>
</dbReference>
<comment type="function">
    <text evidence="10 11">Catalyzes the acyloin condensation reaction between C atoms 2 and 3 of pyruvate and glyceraldehyde 3-phosphate to yield 1-deoxy-D-xylulose-5-phosphate (DXP).</text>
</comment>
<dbReference type="AlphaFoldDB" id="A0A832LVC3"/>
<dbReference type="CDD" id="cd07033">
    <property type="entry name" value="TPP_PYR_DXS_TK_like"/>
    <property type="match status" value="1"/>
</dbReference>
<evidence type="ECO:0000256" key="7">
    <source>
        <dbReference type="ARBA" id="ARBA00022977"/>
    </source>
</evidence>
<evidence type="ECO:0000256" key="4">
    <source>
        <dbReference type="ARBA" id="ARBA00022679"/>
    </source>
</evidence>
<dbReference type="NCBIfam" id="TIGR00204">
    <property type="entry name" value="dxs"/>
    <property type="match status" value="1"/>
</dbReference>
<feature type="domain" description="Transketolase-like pyrimidine-binding" evidence="12">
    <location>
        <begin position="319"/>
        <end position="483"/>
    </location>
</feature>
<dbReference type="Pfam" id="PF02780">
    <property type="entry name" value="Transketolase_C"/>
    <property type="match status" value="1"/>
</dbReference>
<name>A0A832LVC3_9BACT</name>
<evidence type="ECO:0000256" key="10">
    <source>
        <dbReference type="ARBA" id="ARBA00055605"/>
    </source>
</evidence>
<reference evidence="13" key="1">
    <citation type="journal article" date="2020" name="mSystems">
        <title>Genome- and Community-Level Interaction Insights into Carbon Utilization and Element Cycling Functions of Hydrothermarchaeota in Hydrothermal Sediment.</title>
        <authorList>
            <person name="Zhou Z."/>
            <person name="Liu Y."/>
            <person name="Xu W."/>
            <person name="Pan J."/>
            <person name="Luo Z.H."/>
            <person name="Li M."/>
        </authorList>
    </citation>
    <scope>NUCLEOTIDE SEQUENCE [LARGE SCALE GENOMIC DNA]</scope>
    <source>
        <strain evidence="13">SpSt-605</strain>
    </source>
</reference>
<dbReference type="SMART" id="SM00861">
    <property type="entry name" value="Transket_pyr"/>
    <property type="match status" value="1"/>
</dbReference>
<evidence type="ECO:0000256" key="8">
    <source>
        <dbReference type="ARBA" id="ARBA00023052"/>
    </source>
</evidence>
<evidence type="ECO:0000313" key="13">
    <source>
        <dbReference type="EMBL" id="HGV54482.1"/>
    </source>
</evidence>
<dbReference type="EMBL" id="DSZU01000003">
    <property type="protein sequence ID" value="HGV54482.1"/>
    <property type="molecule type" value="Genomic_DNA"/>
</dbReference>
<comment type="cofactor">
    <cofactor evidence="11">
        <name>Mg(2+)</name>
        <dbReference type="ChEBI" id="CHEBI:18420"/>
    </cofactor>
    <text evidence="11">Binds 1 Mg(2+) ion per subunit.</text>
</comment>
<dbReference type="PROSITE" id="PS00801">
    <property type="entry name" value="TRANSKETOLASE_1"/>
    <property type="match status" value="1"/>
</dbReference>
<dbReference type="FunFam" id="3.40.50.970:FF:000005">
    <property type="entry name" value="1-deoxy-D-xylulose-5-phosphate synthase"/>
    <property type="match status" value="1"/>
</dbReference>
<evidence type="ECO:0000256" key="2">
    <source>
        <dbReference type="ARBA" id="ARBA00011081"/>
    </source>
</evidence>
<keyword evidence="5 11" id="KW-0479">Metal-binding</keyword>
<comment type="pathway">
    <text evidence="1 11">Metabolic intermediate biosynthesis; 1-deoxy-D-xylulose 5-phosphate biosynthesis; 1-deoxy-D-xylulose 5-phosphate from D-glyceraldehyde 3-phosphate and pyruvate: step 1/1.</text>
</comment>
<dbReference type="CDD" id="cd02007">
    <property type="entry name" value="TPP_DXS"/>
    <property type="match status" value="1"/>
</dbReference>
<keyword evidence="6 11" id="KW-0460">Magnesium</keyword>
<proteinExistence type="inferred from homology"/>
<dbReference type="GO" id="GO:0030976">
    <property type="term" value="F:thiamine pyrophosphate binding"/>
    <property type="evidence" value="ECO:0007669"/>
    <property type="project" value="UniProtKB-UniRule"/>
</dbReference>
<comment type="subunit">
    <text evidence="3 11">Homodimer.</text>
</comment>